<comment type="caution">
    <text evidence="1">The sequence shown here is derived from an EMBL/GenBank/DDBJ whole genome shotgun (WGS) entry which is preliminary data.</text>
</comment>
<reference evidence="2" key="1">
    <citation type="journal article" date="2019" name="Int. J. Syst. Evol. Microbiol.">
        <title>The Global Catalogue of Microorganisms (GCM) 10K type strain sequencing project: providing services to taxonomists for standard genome sequencing and annotation.</title>
        <authorList>
            <consortium name="The Broad Institute Genomics Platform"/>
            <consortium name="The Broad Institute Genome Sequencing Center for Infectious Disease"/>
            <person name="Wu L."/>
            <person name="Ma J."/>
        </authorList>
    </citation>
    <scope>NUCLEOTIDE SEQUENCE [LARGE SCALE GENOMIC DNA]</scope>
    <source>
        <strain evidence="2">CCUG 53270</strain>
    </source>
</reference>
<protein>
    <submittedName>
        <fullName evidence="1">Uncharacterized protein</fullName>
    </submittedName>
</protein>
<organism evidence="1 2">
    <name type="scientific">Paenibacillus vulneris</name>
    <dbReference type="NCBI Taxonomy" id="1133364"/>
    <lineage>
        <taxon>Bacteria</taxon>
        <taxon>Bacillati</taxon>
        <taxon>Bacillota</taxon>
        <taxon>Bacilli</taxon>
        <taxon>Bacillales</taxon>
        <taxon>Paenibacillaceae</taxon>
        <taxon>Paenibacillus</taxon>
    </lineage>
</organism>
<proteinExistence type="predicted"/>
<name>A0ABW3ULE6_9BACL</name>
<sequence>MTAMKIHRLEDILPLIAASGVRMNHDLKVDESIVPIADLIRLHGLSQSVYFSGCERDRYIFKE</sequence>
<evidence type="ECO:0000313" key="2">
    <source>
        <dbReference type="Proteomes" id="UP001597180"/>
    </source>
</evidence>
<dbReference type="EMBL" id="JBHTLU010000019">
    <property type="protein sequence ID" value="MFD1221693.1"/>
    <property type="molecule type" value="Genomic_DNA"/>
</dbReference>
<gene>
    <name evidence="1" type="ORF">ACFQ4B_16365</name>
</gene>
<accession>A0ABW3ULE6</accession>
<dbReference type="Proteomes" id="UP001597180">
    <property type="component" value="Unassembled WGS sequence"/>
</dbReference>
<evidence type="ECO:0000313" key="1">
    <source>
        <dbReference type="EMBL" id="MFD1221693.1"/>
    </source>
</evidence>
<keyword evidence="2" id="KW-1185">Reference proteome</keyword>
<dbReference type="RefSeq" id="WP_377768409.1">
    <property type="nucleotide sequence ID" value="NZ_JBHTLU010000019.1"/>
</dbReference>